<evidence type="ECO:0000256" key="3">
    <source>
        <dbReference type="ARBA" id="ARBA00022448"/>
    </source>
</evidence>
<evidence type="ECO:0000256" key="1">
    <source>
        <dbReference type="ARBA" id="ARBA00004202"/>
    </source>
</evidence>
<dbReference type="PANTHER" id="PTHR43553:SF24">
    <property type="entry name" value="ENERGY-COUPLING FACTOR TRANSPORTER ATP-BINDING PROTEIN ECFA1"/>
    <property type="match status" value="1"/>
</dbReference>
<keyword evidence="6 9" id="KW-0067">ATP-binding</keyword>
<keyword evidence="4 9" id="KW-1003">Cell membrane</keyword>
<dbReference type="Gene3D" id="3.40.50.300">
    <property type="entry name" value="P-loop containing nucleotide triphosphate hydrolases"/>
    <property type="match status" value="1"/>
</dbReference>
<accession>A0A133ZZN2</accession>
<evidence type="ECO:0000256" key="9">
    <source>
        <dbReference type="RuleBase" id="RU364103"/>
    </source>
</evidence>
<evidence type="ECO:0000313" key="12">
    <source>
        <dbReference type="Proteomes" id="UP000070483"/>
    </source>
</evidence>
<comment type="subcellular location">
    <subcellularLocation>
        <location evidence="1 9">Cell membrane</location>
        <topology evidence="1 9">Peripheral membrane protein</topology>
    </subcellularLocation>
</comment>
<dbReference type="RefSeq" id="WP_060918496.1">
    <property type="nucleotide sequence ID" value="NZ_KQ960109.1"/>
</dbReference>
<keyword evidence="8 9" id="KW-0472">Membrane</keyword>
<dbReference type="OrthoDB" id="9784332at2"/>
<comment type="caution">
    <text evidence="11">The sequence shown here is derived from an EMBL/GenBank/DDBJ whole genome shotgun (WGS) entry which is preliminary data.</text>
</comment>
<dbReference type="Pfam" id="PF00005">
    <property type="entry name" value="ABC_tran"/>
    <property type="match status" value="1"/>
</dbReference>
<dbReference type="SMART" id="SM00382">
    <property type="entry name" value="AAA"/>
    <property type="match status" value="1"/>
</dbReference>
<evidence type="ECO:0000256" key="4">
    <source>
        <dbReference type="ARBA" id="ARBA00022475"/>
    </source>
</evidence>
<dbReference type="SUPFAM" id="SSF52540">
    <property type="entry name" value="P-loop containing nucleoside triphosphate hydrolases"/>
    <property type="match status" value="1"/>
</dbReference>
<dbReference type="InterPro" id="IPR050095">
    <property type="entry name" value="ECF_ABC_transporter_ATP-bd"/>
</dbReference>
<dbReference type="GO" id="GO:0006824">
    <property type="term" value="P:cobalt ion transport"/>
    <property type="evidence" value="ECO:0007669"/>
    <property type="project" value="InterPro"/>
</dbReference>
<feature type="domain" description="ABC transporter" evidence="10">
    <location>
        <begin position="2"/>
        <end position="237"/>
    </location>
</feature>
<dbReference type="STRING" id="157687.HMPREF3180_01957"/>
<sequence length="268" mass="31003">MLKLENITFSYDNKTEALKNVTLNIEKGKKTLFLGENGSGKSTLFLIMNGLLKAQKGGIYFEGEKVKYKKKNLEELRRKVGIIFQDPEIQIFAPLVFQEVAYGPENLGYSEEKVEENVNRAMKEINIEDLKDRPCHHLSYGQKKRVSIAAITAMEPELLILDEPTAWLDSKNTKRVSEILDNFSEAGKTLVVSTHDTDFAYEFADYIYVLDKGKIVRQGSRDEVFEDFEFLKKLNLNVPNILKIKSYLKYKNLDENDYYKFLEEKNLL</sequence>
<evidence type="ECO:0000256" key="7">
    <source>
        <dbReference type="ARBA" id="ARBA00022967"/>
    </source>
</evidence>
<evidence type="ECO:0000313" key="11">
    <source>
        <dbReference type="EMBL" id="KXB60891.1"/>
    </source>
</evidence>
<dbReference type="InterPro" id="IPR003593">
    <property type="entry name" value="AAA+_ATPase"/>
</dbReference>
<dbReference type="GO" id="GO:0043190">
    <property type="term" value="C:ATP-binding cassette (ABC) transporter complex"/>
    <property type="evidence" value="ECO:0007669"/>
    <property type="project" value="TreeGrafter"/>
</dbReference>
<dbReference type="GO" id="GO:0005524">
    <property type="term" value="F:ATP binding"/>
    <property type="evidence" value="ECO:0007669"/>
    <property type="project" value="UniProtKB-UniRule"/>
</dbReference>
<dbReference type="PANTHER" id="PTHR43553">
    <property type="entry name" value="HEAVY METAL TRANSPORTER"/>
    <property type="match status" value="1"/>
</dbReference>
<gene>
    <name evidence="11" type="ORF">HMPREF3180_01957</name>
</gene>
<evidence type="ECO:0000256" key="8">
    <source>
        <dbReference type="ARBA" id="ARBA00023136"/>
    </source>
</evidence>
<dbReference type="PATRIC" id="fig|157687.3.peg.1955"/>
<dbReference type="EMBL" id="LSDD01000149">
    <property type="protein sequence ID" value="KXB60891.1"/>
    <property type="molecule type" value="Genomic_DNA"/>
</dbReference>
<dbReference type="CDD" id="cd03225">
    <property type="entry name" value="ABC_cobalt_CbiO_domain1"/>
    <property type="match status" value="1"/>
</dbReference>
<dbReference type="GO" id="GO:0042626">
    <property type="term" value="F:ATPase-coupled transmembrane transporter activity"/>
    <property type="evidence" value="ECO:0007669"/>
    <property type="project" value="TreeGrafter"/>
</dbReference>
<dbReference type="InterPro" id="IPR027417">
    <property type="entry name" value="P-loop_NTPase"/>
</dbReference>
<dbReference type="FunFam" id="3.40.50.300:FF:000224">
    <property type="entry name" value="Energy-coupling factor transporter ATP-binding protein EcfA"/>
    <property type="match status" value="1"/>
</dbReference>
<dbReference type="InterPro" id="IPR017871">
    <property type="entry name" value="ABC_transporter-like_CS"/>
</dbReference>
<evidence type="ECO:0000256" key="6">
    <source>
        <dbReference type="ARBA" id="ARBA00022840"/>
    </source>
</evidence>
<evidence type="ECO:0000259" key="10">
    <source>
        <dbReference type="PROSITE" id="PS50893"/>
    </source>
</evidence>
<keyword evidence="12" id="KW-1185">Reference proteome</keyword>
<comment type="function">
    <text evidence="9">Part of an ABC transporter complex. Responsible for energy coupling to the transport system.</text>
</comment>
<dbReference type="InterPro" id="IPR003439">
    <property type="entry name" value="ABC_transporter-like_ATP-bd"/>
</dbReference>
<dbReference type="GO" id="GO:0016887">
    <property type="term" value="F:ATP hydrolysis activity"/>
    <property type="evidence" value="ECO:0007669"/>
    <property type="project" value="InterPro"/>
</dbReference>
<reference evidence="12" key="1">
    <citation type="submission" date="2016-01" db="EMBL/GenBank/DDBJ databases">
        <authorList>
            <person name="Mitreva M."/>
            <person name="Pepin K.H."/>
            <person name="Mihindukulasuriya K.A."/>
            <person name="Fulton R."/>
            <person name="Fronick C."/>
            <person name="O'Laughlin M."/>
            <person name="Miner T."/>
            <person name="Herter B."/>
            <person name="Rosa B.A."/>
            <person name="Cordes M."/>
            <person name="Tomlinson C."/>
            <person name="Wollam A."/>
            <person name="Palsikar V.B."/>
            <person name="Mardis E.R."/>
            <person name="Wilson R.K."/>
        </authorList>
    </citation>
    <scope>NUCLEOTIDE SEQUENCE [LARGE SCALE GENOMIC DNA]</scope>
    <source>
        <strain evidence="12">KA00185</strain>
    </source>
</reference>
<dbReference type="InterPro" id="IPR015856">
    <property type="entry name" value="ABC_transpr_CbiO/EcfA_su"/>
</dbReference>
<comment type="similarity">
    <text evidence="2 9">Belongs to the ABC transporter superfamily.</text>
</comment>
<evidence type="ECO:0000256" key="5">
    <source>
        <dbReference type="ARBA" id="ARBA00022741"/>
    </source>
</evidence>
<dbReference type="InterPro" id="IPR005876">
    <property type="entry name" value="Co_trans_ATP-bd"/>
</dbReference>
<keyword evidence="5 9" id="KW-0547">Nucleotide-binding</keyword>
<keyword evidence="3 9" id="KW-0813">Transport</keyword>
<organism evidence="11 12">
    <name type="scientific">Leptotrichia wadei</name>
    <dbReference type="NCBI Taxonomy" id="157687"/>
    <lineage>
        <taxon>Bacteria</taxon>
        <taxon>Fusobacteriati</taxon>
        <taxon>Fusobacteriota</taxon>
        <taxon>Fusobacteriia</taxon>
        <taxon>Fusobacteriales</taxon>
        <taxon>Leptotrichiaceae</taxon>
        <taxon>Leptotrichia</taxon>
    </lineage>
</organism>
<name>A0A133ZZN2_9FUSO</name>
<dbReference type="AlphaFoldDB" id="A0A133ZZN2"/>
<dbReference type="PROSITE" id="PS50893">
    <property type="entry name" value="ABC_TRANSPORTER_2"/>
    <property type="match status" value="1"/>
</dbReference>
<keyword evidence="7" id="KW-1278">Translocase</keyword>
<dbReference type="Proteomes" id="UP000070483">
    <property type="component" value="Unassembled WGS sequence"/>
</dbReference>
<evidence type="ECO:0000256" key="2">
    <source>
        <dbReference type="ARBA" id="ARBA00005417"/>
    </source>
</evidence>
<proteinExistence type="inferred from homology"/>
<dbReference type="PROSITE" id="PS00211">
    <property type="entry name" value="ABC_TRANSPORTER_1"/>
    <property type="match status" value="1"/>
</dbReference>
<dbReference type="NCBIfam" id="TIGR01166">
    <property type="entry name" value="cbiO"/>
    <property type="match status" value="1"/>
</dbReference>
<protein>
    <recommendedName>
        <fullName evidence="9">ABC transporter ATP-binding protein</fullName>
    </recommendedName>
</protein>